<sequence>MTIKVISEEQDIKAYYALLRHAVSEESQFFRIASSDLDNEVFPTGNSHESFTLGAFSEEGILQGTVGFKREILSKLKHKGLIFRMYVASGAKGTGMGRKLLKAAIEHAKKSESLKQIYLTLVASNERAKNLYLSEGFEIFSLEKNSIQMSENEFADEASMILHL</sequence>
<organism evidence="4 5">
    <name type="scientific">Pseudarcicella hirudinis</name>
    <dbReference type="NCBI Taxonomy" id="1079859"/>
    <lineage>
        <taxon>Bacteria</taxon>
        <taxon>Pseudomonadati</taxon>
        <taxon>Bacteroidota</taxon>
        <taxon>Cytophagia</taxon>
        <taxon>Cytophagales</taxon>
        <taxon>Flectobacillaceae</taxon>
        <taxon>Pseudarcicella</taxon>
    </lineage>
</organism>
<dbReference type="InterPro" id="IPR000182">
    <property type="entry name" value="GNAT_dom"/>
</dbReference>
<dbReference type="PANTHER" id="PTHR43420:SF47">
    <property type="entry name" value="N-ACETYLTRANSFERASE DOMAIN-CONTAINING PROTEIN"/>
    <property type="match status" value="1"/>
</dbReference>
<evidence type="ECO:0000313" key="5">
    <source>
        <dbReference type="Proteomes" id="UP000199306"/>
    </source>
</evidence>
<dbReference type="PANTHER" id="PTHR43420">
    <property type="entry name" value="ACETYLTRANSFERASE"/>
    <property type="match status" value="1"/>
</dbReference>
<protein>
    <submittedName>
        <fullName evidence="4">Acetyltransferase (GNAT) family protein</fullName>
    </submittedName>
</protein>
<keyword evidence="2" id="KW-0012">Acyltransferase</keyword>
<dbReference type="PROSITE" id="PS51186">
    <property type="entry name" value="GNAT"/>
    <property type="match status" value="1"/>
</dbReference>
<gene>
    <name evidence="4" type="ORF">SAMN04515674_10266</name>
</gene>
<evidence type="ECO:0000256" key="2">
    <source>
        <dbReference type="ARBA" id="ARBA00023315"/>
    </source>
</evidence>
<name>A0A1I5NQA0_9BACT</name>
<evidence type="ECO:0000259" key="3">
    <source>
        <dbReference type="PROSITE" id="PS51186"/>
    </source>
</evidence>
<dbReference type="Pfam" id="PF00583">
    <property type="entry name" value="Acetyltransf_1"/>
    <property type="match status" value="1"/>
</dbReference>
<evidence type="ECO:0000313" key="4">
    <source>
        <dbReference type="EMBL" id="SFP24008.1"/>
    </source>
</evidence>
<feature type="domain" description="N-acetyltransferase" evidence="3">
    <location>
        <begin position="1"/>
        <end position="164"/>
    </location>
</feature>
<dbReference type="CDD" id="cd04301">
    <property type="entry name" value="NAT_SF"/>
    <property type="match status" value="1"/>
</dbReference>
<dbReference type="SUPFAM" id="SSF55729">
    <property type="entry name" value="Acyl-CoA N-acyltransferases (Nat)"/>
    <property type="match status" value="1"/>
</dbReference>
<dbReference type="Proteomes" id="UP000199306">
    <property type="component" value="Unassembled WGS sequence"/>
</dbReference>
<proteinExistence type="predicted"/>
<keyword evidence="1 4" id="KW-0808">Transferase</keyword>
<dbReference type="EMBL" id="FOXH01000002">
    <property type="protein sequence ID" value="SFP24008.1"/>
    <property type="molecule type" value="Genomic_DNA"/>
</dbReference>
<keyword evidence="5" id="KW-1185">Reference proteome</keyword>
<reference evidence="4 5" key="1">
    <citation type="submission" date="2016-10" db="EMBL/GenBank/DDBJ databases">
        <authorList>
            <person name="de Groot N.N."/>
        </authorList>
    </citation>
    <scope>NUCLEOTIDE SEQUENCE [LARGE SCALE GENOMIC DNA]</scope>
    <source>
        <strain evidence="5">E92,LMG 26720,CCM 7988</strain>
    </source>
</reference>
<dbReference type="InterPro" id="IPR016181">
    <property type="entry name" value="Acyl_CoA_acyltransferase"/>
</dbReference>
<accession>A0A1I5NQA0</accession>
<evidence type="ECO:0000256" key="1">
    <source>
        <dbReference type="ARBA" id="ARBA00022679"/>
    </source>
</evidence>
<dbReference type="RefSeq" id="WP_218159155.1">
    <property type="nucleotide sequence ID" value="NZ_FOXH01000002.1"/>
</dbReference>
<dbReference type="InterPro" id="IPR050680">
    <property type="entry name" value="YpeA/RimI_acetyltransf"/>
</dbReference>
<dbReference type="GO" id="GO:0016747">
    <property type="term" value="F:acyltransferase activity, transferring groups other than amino-acyl groups"/>
    <property type="evidence" value="ECO:0007669"/>
    <property type="project" value="InterPro"/>
</dbReference>
<dbReference type="AlphaFoldDB" id="A0A1I5NQA0"/>
<dbReference type="STRING" id="1079859.SAMN04515674_10266"/>
<dbReference type="Gene3D" id="3.40.630.30">
    <property type="match status" value="1"/>
</dbReference>